<dbReference type="InterPro" id="IPR028994">
    <property type="entry name" value="Integrin_alpha_N"/>
</dbReference>
<evidence type="ECO:0000256" key="2">
    <source>
        <dbReference type="ARBA" id="ARBA00022737"/>
    </source>
</evidence>
<dbReference type="Proteomes" id="UP000608024">
    <property type="component" value="Unassembled WGS sequence"/>
</dbReference>
<dbReference type="Pfam" id="PF13517">
    <property type="entry name" value="FG-GAP_3"/>
    <property type="match status" value="1"/>
</dbReference>
<dbReference type="Pfam" id="PF01839">
    <property type="entry name" value="FG-GAP"/>
    <property type="match status" value="2"/>
</dbReference>
<evidence type="ECO:0000256" key="1">
    <source>
        <dbReference type="ARBA" id="ARBA00022729"/>
    </source>
</evidence>
<dbReference type="InterPro" id="IPR013517">
    <property type="entry name" value="FG-GAP"/>
</dbReference>
<feature type="compositionally biased region" description="Polar residues" evidence="5">
    <location>
        <begin position="71"/>
        <end position="80"/>
    </location>
</feature>
<evidence type="ECO:0000313" key="8">
    <source>
        <dbReference type="Proteomes" id="UP000608024"/>
    </source>
</evidence>
<dbReference type="RefSeq" id="WP_190138341.1">
    <property type="nucleotide sequence ID" value="NZ_BNBT01000092.1"/>
</dbReference>
<evidence type="ECO:0000256" key="3">
    <source>
        <dbReference type="ARBA" id="ARBA00022801"/>
    </source>
</evidence>
<dbReference type="PANTHER" id="PTHR23221:SF7">
    <property type="entry name" value="PHOSPHATIDYLINOSITOL-GLYCAN-SPECIFIC PHOSPHOLIPASE D"/>
    <property type="match status" value="1"/>
</dbReference>
<accession>A0A918ZYS9</accession>
<feature type="signal peptide" evidence="6">
    <location>
        <begin position="1"/>
        <end position="28"/>
    </location>
</feature>
<comment type="caution">
    <text evidence="7">The sequence shown here is derived from an EMBL/GenBank/DDBJ whole genome shotgun (WGS) entry which is preliminary data.</text>
</comment>
<evidence type="ECO:0000256" key="4">
    <source>
        <dbReference type="ARBA" id="ARBA00023180"/>
    </source>
</evidence>
<evidence type="ECO:0000313" key="7">
    <source>
        <dbReference type="EMBL" id="GHE76271.1"/>
    </source>
</evidence>
<gene>
    <name evidence="7" type="ORF">GCM10018785_50680</name>
</gene>
<keyword evidence="4" id="KW-0325">Glycoprotein</keyword>
<reference evidence="7" key="1">
    <citation type="journal article" date="2014" name="Int. J. Syst. Evol. Microbiol.">
        <title>Complete genome sequence of Corynebacterium casei LMG S-19264T (=DSM 44701T), isolated from a smear-ripened cheese.</title>
        <authorList>
            <consortium name="US DOE Joint Genome Institute (JGI-PGF)"/>
            <person name="Walter F."/>
            <person name="Albersmeier A."/>
            <person name="Kalinowski J."/>
            <person name="Ruckert C."/>
        </authorList>
    </citation>
    <scope>NUCLEOTIDE SEQUENCE</scope>
    <source>
        <strain evidence="7">JCM 4784</strain>
    </source>
</reference>
<dbReference type="EMBL" id="BNBT01000092">
    <property type="protein sequence ID" value="GHE76271.1"/>
    <property type="molecule type" value="Genomic_DNA"/>
</dbReference>
<evidence type="ECO:0000256" key="5">
    <source>
        <dbReference type="SAM" id="MobiDB-lite"/>
    </source>
</evidence>
<keyword evidence="1 6" id="KW-0732">Signal</keyword>
<sequence>MKLRTTTLLVSLTAATLTPLALPATASAAPATYADDFDGDGHRDYAAPLSVTDTKGGAVRVTYGTPAGPGTRTQVVSQRSPGVPGADETDDMWGGGTRVAADFDRDGYGDLVVAAVDEKAGRNKRQGAVTILWGSKNGLSGGTALPNKNPEAHGAFGSDLATGDFNGDGKPDLAAVNDGAAYVYFGPLTRSGARGPVKRLDRDGAAFDAVSLVAGKVTKDRATDLVVVGPVVRPGVRAVDAWFVRGGRTLRPGKVLRVDRSGTQAGDGVIADFDKDGYGDLALGTPEDDRRKGAVTVWRGGATGPGSAARLTQATTGMAGTPEEDDQFGASLSAGDTDRDGYADLAIGVPGEAVGREEYAGGLHVLRGGPRGLRGTGSRWFARDTRGVPGAPGIDDSWGRTVRLRDTDGDGHADLHVSGAADSLRLRGSASGVTTAGVTRWQDGGEAVEGVLQ</sequence>
<keyword evidence="3" id="KW-0378">Hydrolase</keyword>
<dbReference type="InterPro" id="IPR013519">
    <property type="entry name" value="Int_alpha_beta-p"/>
</dbReference>
<feature type="chain" id="PRO_5036995672" description="Integrin-like protein" evidence="6">
    <location>
        <begin position="29"/>
        <end position="453"/>
    </location>
</feature>
<dbReference type="SMART" id="SM00191">
    <property type="entry name" value="Int_alpha"/>
    <property type="match status" value="4"/>
</dbReference>
<dbReference type="GO" id="GO:0016787">
    <property type="term" value="F:hydrolase activity"/>
    <property type="evidence" value="ECO:0007669"/>
    <property type="project" value="UniProtKB-KW"/>
</dbReference>
<evidence type="ECO:0000256" key="6">
    <source>
        <dbReference type="SAM" id="SignalP"/>
    </source>
</evidence>
<evidence type="ECO:0008006" key="9">
    <source>
        <dbReference type="Google" id="ProtNLM"/>
    </source>
</evidence>
<keyword evidence="8" id="KW-1185">Reference proteome</keyword>
<dbReference type="AlphaFoldDB" id="A0A918ZYS9"/>
<proteinExistence type="predicted"/>
<dbReference type="Gene3D" id="2.130.10.130">
    <property type="entry name" value="Integrin alpha, N-terminal"/>
    <property type="match status" value="3"/>
</dbReference>
<reference evidence="7" key="2">
    <citation type="submission" date="2020-09" db="EMBL/GenBank/DDBJ databases">
        <authorList>
            <person name="Sun Q."/>
            <person name="Ohkuma M."/>
        </authorList>
    </citation>
    <scope>NUCLEOTIDE SEQUENCE</scope>
    <source>
        <strain evidence="7">JCM 4784</strain>
    </source>
</reference>
<organism evidence="7 8">
    <name type="scientific">Streptomyces longispororuber</name>
    <dbReference type="NCBI Taxonomy" id="68230"/>
    <lineage>
        <taxon>Bacteria</taxon>
        <taxon>Bacillati</taxon>
        <taxon>Actinomycetota</taxon>
        <taxon>Actinomycetes</taxon>
        <taxon>Kitasatosporales</taxon>
        <taxon>Streptomycetaceae</taxon>
        <taxon>Streptomyces</taxon>
    </lineage>
</organism>
<dbReference type="PANTHER" id="PTHR23221">
    <property type="entry name" value="GLYCOSYLPHOSPHATIDYLINOSITOL PHOSPHOLIPASE D"/>
    <property type="match status" value="1"/>
</dbReference>
<protein>
    <recommendedName>
        <fullName evidence="9">Integrin-like protein</fullName>
    </recommendedName>
</protein>
<keyword evidence="2" id="KW-0677">Repeat</keyword>
<dbReference type="SUPFAM" id="SSF69318">
    <property type="entry name" value="Integrin alpha N-terminal domain"/>
    <property type="match status" value="1"/>
</dbReference>
<dbReference type="PROSITE" id="PS51470">
    <property type="entry name" value="FG_GAP"/>
    <property type="match status" value="1"/>
</dbReference>
<name>A0A918ZYS9_9ACTN</name>
<feature type="region of interest" description="Disordered" evidence="5">
    <location>
        <begin position="64"/>
        <end position="94"/>
    </location>
</feature>